<keyword evidence="9 11" id="KW-0030">Aminoacyl-tRNA synthetase</keyword>
<dbReference type="InterPro" id="IPR009080">
    <property type="entry name" value="tRNAsynth_Ia_anticodon-bd"/>
</dbReference>
<accession>A0A532V3Z1</accession>
<dbReference type="PANTHER" id="PTHR11956:SF5">
    <property type="entry name" value="ARGININE--TRNA LIGASE, CYTOPLASMIC"/>
    <property type="match status" value="1"/>
</dbReference>
<dbReference type="GO" id="GO:0004814">
    <property type="term" value="F:arginine-tRNA ligase activity"/>
    <property type="evidence" value="ECO:0007669"/>
    <property type="project" value="UniProtKB-UniRule"/>
</dbReference>
<proteinExistence type="inferred from homology"/>
<evidence type="ECO:0000256" key="9">
    <source>
        <dbReference type="ARBA" id="ARBA00023146"/>
    </source>
</evidence>
<dbReference type="SUPFAM" id="SSF47323">
    <property type="entry name" value="Anticodon-binding domain of a subclass of class I aminoacyl-tRNA synthetases"/>
    <property type="match status" value="1"/>
</dbReference>
<dbReference type="AlphaFoldDB" id="A0A532V3Z1"/>
<evidence type="ECO:0000256" key="2">
    <source>
        <dbReference type="ARBA" id="ARBA00005594"/>
    </source>
</evidence>
<dbReference type="InterPro" id="IPR035684">
    <property type="entry name" value="ArgRS_core"/>
</dbReference>
<evidence type="ECO:0000259" key="14">
    <source>
        <dbReference type="SMART" id="SM01016"/>
    </source>
</evidence>
<dbReference type="SUPFAM" id="SSF52374">
    <property type="entry name" value="Nucleotidylyl transferase"/>
    <property type="match status" value="1"/>
</dbReference>
<dbReference type="FunFam" id="3.40.50.620:FF:000116">
    <property type="entry name" value="Arginine--tRNA ligase"/>
    <property type="match status" value="1"/>
</dbReference>
<dbReference type="EC" id="6.1.1.19" evidence="11"/>
<dbReference type="InterPro" id="IPR036695">
    <property type="entry name" value="Arg-tRNA-synth_N_sf"/>
</dbReference>
<dbReference type="CDD" id="cd07956">
    <property type="entry name" value="Anticodon_Ia_Arg"/>
    <property type="match status" value="1"/>
</dbReference>
<evidence type="ECO:0000256" key="10">
    <source>
        <dbReference type="ARBA" id="ARBA00049339"/>
    </source>
</evidence>
<evidence type="ECO:0000256" key="8">
    <source>
        <dbReference type="ARBA" id="ARBA00022917"/>
    </source>
</evidence>
<dbReference type="Gene3D" id="1.10.730.10">
    <property type="entry name" value="Isoleucyl-tRNA Synthetase, Domain 1"/>
    <property type="match status" value="1"/>
</dbReference>
<keyword evidence="6 11" id="KW-0547">Nucleotide-binding</keyword>
<evidence type="ECO:0000256" key="11">
    <source>
        <dbReference type="HAMAP-Rule" id="MF_00123"/>
    </source>
</evidence>
<dbReference type="GO" id="GO:0006420">
    <property type="term" value="P:arginyl-tRNA aminoacylation"/>
    <property type="evidence" value="ECO:0007669"/>
    <property type="project" value="UniProtKB-UniRule"/>
</dbReference>
<dbReference type="SMART" id="SM01016">
    <property type="entry name" value="Arg_tRNA_synt_N"/>
    <property type="match status" value="1"/>
</dbReference>
<evidence type="ECO:0000256" key="1">
    <source>
        <dbReference type="ARBA" id="ARBA00004496"/>
    </source>
</evidence>
<dbReference type="Gene3D" id="3.30.1360.70">
    <property type="entry name" value="Arginyl tRNA synthetase N-terminal domain"/>
    <property type="match status" value="1"/>
</dbReference>
<keyword evidence="7 11" id="KW-0067">ATP-binding</keyword>
<dbReference type="InterPro" id="IPR001278">
    <property type="entry name" value="Arg-tRNA-ligase"/>
</dbReference>
<dbReference type="Pfam" id="PF05746">
    <property type="entry name" value="DALR_1"/>
    <property type="match status" value="1"/>
</dbReference>
<comment type="subcellular location">
    <subcellularLocation>
        <location evidence="1 11">Cytoplasm</location>
    </subcellularLocation>
</comment>
<keyword evidence="5 11" id="KW-0436">Ligase</keyword>
<dbReference type="SMART" id="SM00836">
    <property type="entry name" value="DALR_1"/>
    <property type="match status" value="1"/>
</dbReference>
<evidence type="ECO:0000256" key="5">
    <source>
        <dbReference type="ARBA" id="ARBA00022598"/>
    </source>
</evidence>
<organism evidence="15 16">
    <name type="scientific">candidate division TA06 bacterium B3_TA06</name>
    <dbReference type="NCBI Taxonomy" id="2012487"/>
    <lineage>
        <taxon>Bacteria</taxon>
        <taxon>Bacteria division TA06</taxon>
    </lineage>
</organism>
<keyword evidence="4 11" id="KW-0963">Cytoplasm</keyword>
<sequence length="611" mass="69425">MLHLLQRGERLNYVLDRIYADVESLAATEFGQPNPEIRRPPKGSEAIYAVPCFQYAKEKDTNPIKLAEGLSAKWNQGLQAGSLIERFEPARGYVNVFVDQKTLLARILKDLLDYGEKYGSYPKLNKTMVVDYCSPNIAKPLSVGHLRSTIIGQALINILRARGYRVVGINFMGDWGTQFGKLIYAFEQWGNEKKLEDEPIQHLLELYVRFHKEAKENPALEDEGRAAFKRLQQGGEKERALWQRFRESSLEAFEKTVARLGVKFDHNWFESEFEERACELVNELLAKGIAEESEGAIIIRFRPLLPAESPEPPPAQPPLVIRKSDGTTLYPTRDLASAVERIERFQPVHRLLYAVASEQTLYFSQLWNVLEEMRKRGFFKHAKINQPGILKYIPFGMVSLPTGKISTREGRIVYLDELLDEAERRAAQIIAEKNPDMPDARRKEVARKVGIGAVIYADLSQDRIKDIVFDWSKMLAFEGNSAPYLQYAAVRCARILAKASPEDRKCLEEPKDADIPRMVEEIKEPQSIELLMALGRFPQAIAEAAERYAPHALASYLYDLATALSRFYTEVPVLKAKTNTARLARLTLIEATGRVLRRGLALLGIETPEQM</sequence>
<evidence type="ECO:0000313" key="15">
    <source>
        <dbReference type="EMBL" id="TKJ41923.1"/>
    </source>
</evidence>
<dbReference type="PRINTS" id="PR01038">
    <property type="entry name" value="TRNASYNTHARG"/>
</dbReference>
<feature type="domain" description="Arginyl tRNA synthetase N-terminal" evidence="14">
    <location>
        <begin position="12"/>
        <end position="98"/>
    </location>
</feature>
<dbReference type="HAMAP" id="MF_00123">
    <property type="entry name" value="Arg_tRNA_synth"/>
    <property type="match status" value="1"/>
</dbReference>
<protein>
    <recommendedName>
        <fullName evidence="11">Arginine--tRNA ligase</fullName>
        <ecNumber evidence="11">6.1.1.19</ecNumber>
    </recommendedName>
    <alternativeName>
        <fullName evidence="11">Arginyl-tRNA synthetase</fullName>
        <shortName evidence="11">ArgRS</shortName>
    </alternativeName>
</protein>
<dbReference type="FunFam" id="1.10.730.10:FF:000006">
    <property type="entry name" value="Arginyl-tRNA synthetase 2, mitochondrial"/>
    <property type="match status" value="1"/>
</dbReference>
<gene>
    <name evidence="11" type="primary">argS</name>
    <name evidence="15" type="ORF">CEE36_07660</name>
</gene>
<evidence type="ECO:0000313" key="16">
    <source>
        <dbReference type="Proteomes" id="UP000317778"/>
    </source>
</evidence>
<dbReference type="Pfam" id="PF00750">
    <property type="entry name" value="tRNA-synt_1d"/>
    <property type="match status" value="1"/>
</dbReference>
<feature type="domain" description="DALR anticodon binding" evidence="13">
    <location>
        <begin position="485"/>
        <end position="611"/>
    </location>
</feature>
<dbReference type="Gene3D" id="3.40.50.620">
    <property type="entry name" value="HUPs"/>
    <property type="match status" value="1"/>
</dbReference>
<comment type="similarity">
    <text evidence="2 11 12">Belongs to the class-I aminoacyl-tRNA synthetase family.</text>
</comment>
<dbReference type="InterPro" id="IPR008909">
    <property type="entry name" value="DALR_anticod-bd"/>
</dbReference>
<evidence type="ECO:0000256" key="4">
    <source>
        <dbReference type="ARBA" id="ARBA00022490"/>
    </source>
</evidence>
<evidence type="ECO:0000256" key="7">
    <source>
        <dbReference type="ARBA" id="ARBA00022840"/>
    </source>
</evidence>
<comment type="caution">
    <text evidence="15">The sequence shown here is derived from an EMBL/GenBank/DDBJ whole genome shotgun (WGS) entry which is preliminary data.</text>
</comment>
<dbReference type="PANTHER" id="PTHR11956">
    <property type="entry name" value="ARGINYL-TRNA SYNTHETASE"/>
    <property type="match status" value="1"/>
</dbReference>
<comment type="catalytic activity">
    <reaction evidence="10 11">
        <text>tRNA(Arg) + L-arginine + ATP = L-arginyl-tRNA(Arg) + AMP + diphosphate</text>
        <dbReference type="Rhea" id="RHEA:20301"/>
        <dbReference type="Rhea" id="RHEA-COMP:9658"/>
        <dbReference type="Rhea" id="RHEA-COMP:9673"/>
        <dbReference type="ChEBI" id="CHEBI:30616"/>
        <dbReference type="ChEBI" id="CHEBI:32682"/>
        <dbReference type="ChEBI" id="CHEBI:33019"/>
        <dbReference type="ChEBI" id="CHEBI:78442"/>
        <dbReference type="ChEBI" id="CHEBI:78513"/>
        <dbReference type="ChEBI" id="CHEBI:456215"/>
        <dbReference type="EC" id="6.1.1.19"/>
    </reaction>
</comment>
<feature type="short sequence motif" description="'HIGH' region" evidence="11">
    <location>
        <begin position="135"/>
        <end position="145"/>
    </location>
</feature>
<evidence type="ECO:0000256" key="3">
    <source>
        <dbReference type="ARBA" id="ARBA00011245"/>
    </source>
</evidence>
<name>A0A532V3Z1_UNCT6</name>
<evidence type="ECO:0000256" key="12">
    <source>
        <dbReference type="RuleBase" id="RU363038"/>
    </source>
</evidence>
<evidence type="ECO:0000256" key="6">
    <source>
        <dbReference type="ARBA" id="ARBA00022741"/>
    </source>
</evidence>
<dbReference type="GO" id="GO:0005524">
    <property type="term" value="F:ATP binding"/>
    <property type="evidence" value="ECO:0007669"/>
    <property type="project" value="UniProtKB-UniRule"/>
</dbReference>
<dbReference type="NCBIfam" id="TIGR00456">
    <property type="entry name" value="argS"/>
    <property type="match status" value="1"/>
</dbReference>
<dbReference type="Proteomes" id="UP000317778">
    <property type="component" value="Unassembled WGS sequence"/>
</dbReference>
<comment type="subunit">
    <text evidence="3 11">Monomer.</text>
</comment>
<keyword evidence="8 11" id="KW-0648">Protein biosynthesis</keyword>
<evidence type="ECO:0000259" key="13">
    <source>
        <dbReference type="SMART" id="SM00836"/>
    </source>
</evidence>
<dbReference type="GO" id="GO:0005737">
    <property type="term" value="C:cytoplasm"/>
    <property type="evidence" value="ECO:0007669"/>
    <property type="project" value="UniProtKB-SubCell"/>
</dbReference>
<dbReference type="Pfam" id="PF03485">
    <property type="entry name" value="Arg_tRNA_synt_N"/>
    <property type="match status" value="1"/>
</dbReference>
<dbReference type="EMBL" id="NJBO01000012">
    <property type="protein sequence ID" value="TKJ41923.1"/>
    <property type="molecule type" value="Genomic_DNA"/>
</dbReference>
<dbReference type="InterPro" id="IPR005148">
    <property type="entry name" value="Arg-tRNA-synth_N"/>
</dbReference>
<dbReference type="SUPFAM" id="SSF55190">
    <property type="entry name" value="Arginyl-tRNA synthetase (ArgRS), N-terminal 'additional' domain"/>
    <property type="match status" value="1"/>
</dbReference>
<dbReference type="InterPro" id="IPR014729">
    <property type="entry name" value="Rossmann-like_a/b/a_fold"/>
</dbReference>
<reference evidence="15 16" key="1">
    <citation type="submission" date="2017-06" db="EMBL/GenBank/DDBJ databases">
        <title>Novel microbial phyla capable of carbon fixation and sulfur reduction in deep-sea sediments.</title>
        <authorList>
            <person name="Huang J."/>
            <person name="Baker B."/>
            <person name="Wang Y."/>
        </authorList>
    </citation>
    <scope>NUCLEOTIDE SEQUENCE [LARGE SCALE GENOMIC DNA]</scope>
    <source>
        <strain evidence="15">B3_TA06</strain>
    </source>
</reference>